<feature type="region of interest" description="Disordered" evidence="1">
    <location>
        <begin position="77"/>
        <end position="104"/>
    </location>
</feature>
<protein>
    <submittedName>
        <fullName evidence="2">Uncharacterized protein</fullName>
    </submittedName>
</protein>
<evidence type="ECO:0000256" key="1">
    <source>
        <dbReference type="SAM" id="MobiDB-lite"/>
    </source>
</evidence>
<name>A0A212A6C2_9RHOB</name>
<keyword evidence="3" id="KW-1185">Reference proteome</keyword>
<comment type="caution">
    <text evidence="2">The sequence shown here is derived from an EMBL/GenBank/DDBJ whole genome shotgun (WGS) entry which is preliminary data.</text>
</comment>
<proteinExistence type="predicted"/>
<reference evidence="2 3" key="1">
    <citation type="submission" date="2016-12" db="EMBL/GenBank/DDBJ databases">
        <title>Comparison of Traditional DNA-DNA Hybridization with In Silico Genomic Analysis.</title>
        <authorList>
            <person name="Nicholson A.C."/>
            <person name="Humrighouse B.W."/>
            <person name="Graziano J."/>
            <person name="Lasker B."/>
            <person name="Whitney A.M."/>
            <person name="Mcquiston J.R."/>
        </authorList>
    </citation>
    <scope>NUCLEOTIDE SEQUENCE [LARGE SCALE GENOMIC DNA]</scope>
    <source>
        <strain evidence="2 3">H2240</strain>
    </source>
</reference>
<evidence type="ECO:0000313" key="2">
    <source>
        <dbReference type="EMBL" id="OWJ74590.1"/>
    </source>
</evidence>
<dbReference type="AlphaFoldDB" id="A0A212A6C2"/>
<organism evidence="2 3">
    <name type="scientific">Haematobacter genomosp. 1</name>
    <dbReference type="NCBI Taxonomy" id="366618"/>
    <lineage>
        <taxon>Bacteria</taxon>
        <taxon>Pseudomonadati</taxon>
        <taxon>Pseudomonadota</taxon>
        <taxon>Alphaproteobacteria</taxon>
        <taxon>Rhodobacterales</taxon>
        <taxon>Paracoccaceae</taxon>
        <taxon>Haematobacter</taxon>
    </lineage>
</organism>
<accession>A0A212A6C2</accession>
<dbReference type="EMBL" id="NIPW01000058">
    <property type="protein sequence ID" value="OWJ74590.1"/>
    <property type="molecule type" value="Genomic_DNA"/>
</dbReference>
<gene>
    <name evidence="2" type="ORF">CDV49_19270</name>
</gene>
<dbReference type="Proteomes" id="UP000196878">
    <property type="component" value="Unassembled WGS sequence"/>
</dbReference>
<dbReference type="RefSeq" id="WP_088216920.1">
    <property type="nucleotide sequence ID" value="NZ_NIPW01000058.1"/>
</dbReference>
<dbReference type="OrthoDB" id="7884925at2"/>
<evidence type="ECO:0000313" key="3">
    <source>
        <dbReference type="Proteomes" id="UP000196878"/>
    </source>
</evidence>
<sequence length="127" mass="13574">MRLRHYVAAAVIGTWAGLWLTEAPADTAGPGDFKVVYIPVGSECGTSLRLEEGTGIYGLMQPKSTFVYEPARHERLPPVVLPTDPGGTDHPRPEPPRPPPSPVPVPSALLSLLGALISAAAVWRMTR</sequence>